<dbReference type="PANTHER" id="PTHR30487:SF0">
    <property type="entry name" value="PREPILIN LEADER PEPTIDASE_N-METHYLTRANSFERASE-RELATED"/>
    <property type="match status" value="1"/>
</dbReference>
<gene>
    <name evidence="10" type="ORF">A2V54_01075</name>
</gene>
<comment type="subcellular location">
    <subcellularLocation>
        <location evidence="1">Cell membrane</location>
        <topology evidence="1">Multi-pass membrane protein</topology>
    </subcellularLocation>
</comment>
<organism evidence="10 11">
    <name type="scientific">candidate division WWE3 bacterium RBG_19FT_COMBO_53_11</name>
    <dbReference type="NCBI Taxonomy" id="1802613"/>
    <lineage>
        <taxon>Bacteria</taxon>
        <taxon>Katanobacteria</taxon>
    </lineage>
</organism>
<evidence type="ECO:0000256" key="6">
    <source>
        <dbReference type="ARBA" id="ARBA00023136"/>
    </source>
</evidence>
<evidence type="ECO:0000259" key="9">
    <source>
        <dbReference type="Pfam" id="PF06750"/>
    </source>
</evidence>
<evidence type="ECO:0000256" key="1">
    <source>
        <dbReference type="ARBA" id="ARBA00004651"/>
    </source>
</evidence>
<evidence type="ECO:0000256" key="3">
    <source>
        <dbReference type="ARBA" id="ARBA00022475"/>
    </source>
</evidence>
<sequence>MSTIVLVFYFIIGTAVGSFLNVWSRRLLRGQFPTGRSRCEHCKHVLGFFDLIPLLSFAALRGRCRYCKKPFSWQYPIVEAGTGLLFAALASSQLPTTDYRLLIILAFISLLVASSALIAIFITDISAQAIFDQTLWIAGVAAFFYRLFLKEFNLNELLPDLFTAFLVFLFFLSVRLITKKKGLGEGDPPLGFAAALLVGFPYALVELFLAFVGGGAAATVLVLSGKNKLKDRIAFGPFLVPAVFATIFFGEQIWNWYLGVLGL</sequence>
<evidence type="ECO:0000256" key="7">
    <source>
        <dbReference type="SAM" id="Phobius"/>
    </source>
</evidence>
<proteinExistence type="inferred from homology"/>
<dbReference type="GO" id="GO:0005886">
    <property type="term" value="C:plasma membrane"/>
    <property type="evidence" value="ECO:0007669"/>
    <property type="project" value="UniProtKB-SubCell"/>
</dbReference>
<evidence type="ECO:0000313" key="10">
    <source>
        <dbReference type="EMBL" id="OGC44477.1"/>
    </source>
</evidence>
<comment type="similarity">
    <text evidence="2">Belongs to the peptidase A24 family.</text>
</comment>
<feature type="transmembrane region" description="Helical" evidence="7">
    <location>
        <begin position="102"/>
        <end position="123"/>
    </location>
</feature>
<dbReference type="InterPro" id="IPR010627">
    <property type="entry name" value="Prepilin_pept_A24_N"/>
</dbReference>
<evidence type="ECO:0000313" key="11">
    <source>
        <dbReference type="Proteomes" id="UP000176583"/>
    </source>
</evidence>
<keyword evidence="5 7" id="KW-1133">Transmembrane helix</keyword>
<dbReference type="Pfam" id="PF01478">
    <property type="entry name" value="Peptidase_A24"/>
    <property type="match status" value="1"/>
</dbReference>
<feature type="domain" description="Prepilin type IV endopeptidase peptidase" evidence="8">
    <location>
        <begin position="112"/>
        <end position="216"/>
    </location>
</feature>
<feature type="transmembrane region" description="Helical" evidence="7">
    <location>
        <begin position="73"/>
        <end position="90"/>
    </location>
</feature>
<dbReference type="InterPro" id="IPR050882">
    <property type="entry name" value="Prepilin_peptidase/N-MTase"/>
</dbReference>
<dbReference type="EMBL" id="MEUW01000019">
    <property type="protein sequence ID" value="OGC44477.1"/>
    <property type="molecule type" value="Genomic_DNA"/>
</dbReference>
<dbReference type="PANTHER" id="PTHR30487">
    <property type="entry name" value="TYPE 4 PREPILIN-LIKE PROTEINS LEADER PEPTIDE-PROCESSING ENZYME"/>
    <property type="match status" value="1"/>
</dbReference>
<dbReference type="Proteomes" id="UP000176583">
    <property type="component" value="Unassembled WGS sequence"/>
</dbReference>
<evidence type="ECO:0000259" key="8">
    <source>
        <dbReference type="Pfam" id="PF01478"/>
    </source>
</evidence>
<name>A0A1F4UHS4_UNCKA</name>
<dbReference type="InterPro" id="IPR000045">
    <property type="entry name" value="Prepilin_IV_endopep_pep"/>
</dbReference>
<keyword evidence="4 7" id="KW-0812">Transmembrane</keyword>
<feature type="transmembrane region" description="Helical" evidence="7">
    <location>
        <begin position="190"/>
        <end position="223"/>
    </location>
</feature>
<feature type="transmembrane region" description="Helical" evidence="7">
    <location>
        <begin position="6"/>
        <end position="23"/>
    </location>
</feature>
<evidence type="ECO:0000256" key="4">
    <source>
        <dbReference type="ARBA" id="ARBA00022692"/>
    </source>
</evidence>
<evidence type="ECO:0000256" key="5">
    <source>
        <dbReference type="ARBA" id="ARBA00022989"/>
    </source>
</evidence>
<evidence type="ECO:0000256" key="2">
    <source>
        <dbReference type="ARBA" id="ARBA00005801"/>
    </source>
</evidence>
<protein>
    <submittedName>
        <fullName evidence="10">Uncharacterized protein</fullName>
    </submittedName>
</protein>
<feature type="transmembrane region" description="Helical" evidence="7">
    <location>
        <begin position="235"/>
        <end position="257"/>
    </location>
</feature>
<comment type="caution">
    <text evidence="10">The sequence shown here is derived from an EMBL/GenBank/DDBJ whole genome shotgun (WGS) entry which is preliminary data.</text>
</comment>
<dbReference type="GO" id="GO:0004190">
    <property type="term" value="F:aspartic-type endopeptidase activity"/>
    <property type="evidence" value="ECO:0007669"/>
    <property type="project" value="InterPro"/>
</dbReference>
<reference evidence="10 11" key="1">
    <citation type="journal article" date="2016" name="Nat. Commun.">
        <title>Thousands of microbial genomes shed light on interconnected biogeochemical processes in an aquifer system.</title>
        <authorList>
            <person name="Anantharaman K."/>
            <person name="Brown C.T."/>
            <person name="Hug L.A."/>
            <person name="Sharon I."/>
            <person name="Castelle C.J."/>
            <person name="Probst A.J."/>
            <person name="Thomas B.C."/>
            <person name="Singh A."/>
            <person name="Wilkins M.J."/>
            <person name="Karaoz U."/>
            <person name="Brodie E.L."/>
            <person name="Williams K.H."/>
            <person name="Hubbard S.S."/>
            <person name="Banfield J.F."/>
        </authorList>
    </citation>
    <scope>NUCLEOTIDE SEQUENCE [LARGE SCALE GENOMIC DNA]</scope>
</reference>
<feature type="transmembrane region" description="Helical" evidence="7">
    <location>
        <begin position="129"/>
        <end position="149"/>
    </location>
</feature>
<keyword evidence="6 7" id="KW-0472">Membrane</keyword>
<feature type="domain" description="Prepilin peptidase A24 N-terminal" evidence="9">
    <location>
        <begin position="11"/>
        <end position="90"/>
    </location>
</feature>
<feature type="transmembrane region" description="Helical" evidence="7">
    <location>
        <begin position="44"/>
        <end position="61"/>
    </location>
</feature>
<dbReference type="STRING" id="1802613.A2V54_01075"/>
<keyword evidence="3" id="KW-1003">Cell membrane</keyword>
<feature type="transmembrane region" description="Helical" evidence="7">
    <location>
        <begin position="161"/>
        <end position="178"/>
    </location>
</feature>
<accession>A0A1F4UHS4</accession>
<dbReference type="GO" id="GO:0006465">
    <property type="term" value="P:signal peptide processing"/>
    <property type="evidence" value="ECO:0007669"/>
    <property type="project" value="TreeGrafter"/>
</dbReference>
<dbReference type="Pfam" id="PF06750">
    <property type="entry name" value="A24_N_bact"/>
    <property type="match status" value="1"/>
</dbReference>
<dbReference type="AlphaFoldDB" id="A0A1F4UHS4"/>